<dbReference type="RefSeq" id="WP_306384669.1">
    <property type="nucleotide sequence ID" value="NZ_JASAYN010000001.1"/>
</dbReference>
<dbReference type="AlphaFoldDB" id="A0AAJ6P1E7"/>
<protein>
    <submittedName>
        <fullName evidence="1">Uncharacterized protein</fullName>
    </submittedName>
</protein>
<reference evidence="1" key="1">
    <citation type="journal article" date="2023" name="Front. Microbiol.">
        <title>Phylogeography and host specificity of Pasteurellaceae pathogenic to sea-farmed fish in the north-east Atlantic.</title>
        <authorList>
            <person name="Gulla S."/>
            <person name="Colquhoun D.J."/>
            <person name="Olsen A.B."/>
            <person name="Spilsberg B."/>
            <person name="Lagesen K."/>
            <person name="Aakesson C.P."/>
            <person name="Strom S."/>
            <person name="Manji F."/>
            <person name="Birkbeck T.H."/>
            <person name="Nilsen H.K."/>
        </authorList>
    </citation>
    <scope>NUCLEOTIDE SEQUENCE</scope>
    <source>
        <strain evidence="1">TW16_20</strain>
    </source>
</reference>
<accession>A0AAJ6P1E7</accession>
<evidence type="ECO:0000313" key="2">
    <source>
        <dbReference type="Proteomes" id="UP001236239"/>
    </source>
</evidence>
<name>A0AAJ6P1E7_9PAST</name>
<sequence>MASTSIIHPCLIKQWQKDTPEKQQRRTKNFRHYYLKLKSKWEQTTNTEQRNKLFQEMMKTFDLAREYRGLIQ</sequence>
<proteinExistence type="predicted"/>
<organism evidence="1 2">
    <name type="scientific">Phocoenobacter skyensis</name>
    <dbReference type="NCBI Taxonomy" id="97481"/>
    <lineage>
        <taxon>Bacteria</taxon>
        <taxon>Pseudomonadati</taxon>
        <taxon>Pseudomonadota</taxon>
        <taxon>Gammaproteobacteria</taxon>
        <taxon>Pasteurellales</taxon>
        <taxon>Pasteurellaceae</taxon>
        <taxon>Phocoenobacter</taxon>
    </lineage>
</organism>
<comment type="caution">
    <text evidence="1">The sequence shown here is derived from an EMBL/GenBank/DDBJ whole genome shotgun (WGS) entry which is preliminary data.</text>
</comment>
<gene>
    <name evidence="1" type="ORF">QJU93_09850</name>
</gene>
<evidence type="ECO:0000313" key="1">
    <source>
        <dbReference type="EMBL" id="MDP8173657.1"/>
    </source>
</evidence>
<dbReference type="Proteomes" id="UP001236239">
    <property type="component" value="Unassembled WGS sequence"/>
</dbReference>
<dbReference type="EMBL" id="JASAYQ010000021">
    <property type="protein sequence ID" value="MDP8173657.1"/>
    <property type="molecule type" value="Genomic_DNA"/>
</dbReference>